<protein>
    <recommendedName>
        <fullName evidence="2">Surface antigen domain-containing protein</fullName>
    </recommendedName>
</protein>
<dbReference type="EMBL" id="UINC01003031">
    <property type="protein sequence ID" value="SVA02710.1"/>
    <property type="molecule type" value="Genomic_DNA"/>
</dbReference>
<accession>A0A381SF56</accession>
<name>A0A381SF56_9ZZZZ</name>
<dbReference type="AlphaFoldDB" id="A0A381SF56"/>
<reference evidence="1" key="1">
    <citation type="submission" date="2018-05" db="EMBL/GenBank/DDBJ databases">
        <authorList>
            <person name="Lanie J.A."/>
            <person name="Ng W.-L."/>
            <person name="Kazmierczak K.M."/>
            <person name="Andrzejewski T.M."/>
            <person name="Davidsen T.M."/>
            <person name="Wayne K.J."/>
            <person name="Tettelin H."/>
            <person name="Glass J.I."/>
            <person name="Rusch D."/>
            <person name="Podicherti R."/>
            <person name="Tsui H.-C.T."/>
            <person name="Winkler M.E."/>
        </authorList>
    </citation>
    <scope>NUCLEOTIDE SEQUENCE</scope>
</reference>
<evidence type="ECO:0000313" key="1">
    <source>
        <dbReference type="EMBL" id="SVA02710.1"/>
    </source>
</evidence>
<proteinExistence type="predicted"/>
<evidence type="ECO:0008006" key="2">
    <source>
        <dbReference type="Google" id="ProtNLM"/>
    </source>
</evidence>
<organism evidence="1">
    <name type="scientific">marine metagenome</name>
    <dbReference type="NCBI Taxonomy" id="408172"/>
    <lineage>
        <taxon>unclassified sequences</taxon>
        <taxon>metagenomes</taxon>
        <taxon>ecological metagenomes</taxon>
    </lineage>
</organism>
<sequence length="134" mass="14504">MGAVLGATTGTTICLEYISDNPYLIATCAVGTAFAGAELLYKGDKDVHNAVFVDHLNTSPNGASFTNWYNEKTGNSGIIHITKSYLVGPIKCKDYDHTVDITSGWPMIGVGRVNREIRFGTACQMPDGMWVEKP</sequence>
<gene>
    <name evidence="1" type="ORF">METZ01_LOCUS55564</name>
</gene>